<dbReference type="InterPro" id="IPR011060">
    <property type="entry name" value="RibuloseP-bd_barrel"/>
</dbReference>
<keyword evidence="1" id="KW-0479">Metal-binding</keyword>
<sequence>MSILSRPTSNGIEIIPSIVSRDFADLEKKIKILDSHVTWAEIDVADGVFASNITFQEPALLNELDDKLKLSVHLMVELPETVIEEWLAVADRVVVHYESTEELADILEKYPKKHQEIIVALALDTPVSVIDSIADTIKTVQLMSIRRLGFQGEDFCPEVIEKIKTIKTKWPHLKVVVDGGVGIDEAKDLISAGADALVVGSAIWGAIDPLKALTELKSL</sequence>
<evidence type="ECO:0000313" key="3">
    <source>
        <dbReference type="EMBL" id="OHA60752.1"/>
    </source>
</evidence>
<protein>
    <recommendedName>
        <fullName evidence="5">Ribulose-phosphate 3-epimerase</fullName>
    </recommendedName>
</protein>
<comment type="caution">
    <text evidence="3">The sequence shown here is derived from an EMBL/GenBank/DDBJ whole genome shotgun (WGS) entry which is preliminary data.</text>
</comment>
<reference evidence="3 4" key="1">
    <citation type="journal article" date="2016" name="Nat. Commun.">
        <title>Thousands of microbial genomes shed light on interconnected biogeochemical processes in an aquifer system.</title>
        <authorList>
            <person name="Anantharaman K."/>
            <person name="Brown C.T."/>
            <person name="Hug L.A."/>
            <person name="Sharon I."/>
            <person name="Castelle C.J."/>
            <person name="Probst A.J."/>
            <person name="Thomas B.C."/>
            <person name="Singh A."/>
            <person name="Wilkins M.J."/>
            <person name="Karaoz U."/>
            <person name="Brodie E.L."/>
            <person name="Williams K.H."/>
            <person name="Hubbard S.S."/>
            <person name="Banfield J.F."/>
        </authorList>
    </citation>
    <scope>NUCLEOTIDE SEQUENCE [LARGE SCALE GENOMIC DNA]</scope>
</reference>
<dbReference type="Proteomes" id="UP000177140">
    <property type="component" value="Unassembled WGS sequence"/>
</dbReference>
<accession>A0A1G2QL78</accession>
<dbReference type="SUPFAM" id="SSF51366">
    <property type="entry name" value="Ribulose-phoshate binding barrel"/>
    <property type="match status" value="1"/>
</dbReference>
<dbReference type="AlphaFoldDB" id="A0A1G2QL78"/>
<dbReference type="GO" id="GO:0046872">
    <property type="term" value="F:metal ion binding"/>
    <property type="evidence" value="ECO:0007669"/>
    <property type="project" value="UniProtKB-KW"/>
</dbReference>
<dbReference type="InterPro" id="IPR013785">
    <property type="entry name" value="Aldolase_TIM"/>
</dbReference>
<evidence type="ECO:0008006" key="5">
    <source>
        <dbReference type="Google" id="ProtNLM"/>
    </source>
</evidence>
<dbReference type="InterPro" id="IPR000056">
    <property type="entry name" value="Ribul_P_3_epim-like"/>
</dbReference>
<dbReference type="PANTHER" id="PTHR11749">
    <property type="entry name" value="RIBULOSE-5-PHOSPHATE-3-EPIMERASE"/>
    <property type="match status" value="1"/>
</dbReference>
<dbReference type="Gene3D" id="3.20.20.70">
    <property type="entry name" value="Aldolase class I"/>
    <property type="match status" value="1"/>
</dbReference>
<proteinExistence type="predicted"/>
<dbReference type="GO" id="GO:0016857">
    <property type="term" value="F:racemase and epimerase activity, acting on carbohydrates and derivatives"/>
    <property type="evidence" value="ECO:0007669"/>
    <property type="project" value="InterPro"/>
</dbReference>
<evidence type="ECO:0000313" key="4">
    <source>
        <dbReference type="Proteomes" id="UP000177140"/>
    </source>
</evidence>
<evidence type="ECO:0000256" key="2">
    <source>
        <dbReference type="ARBA" id="ARBA00023235"/>
    </source>
</evidence>
<dbReference type="EMBL" id="MHTM01000046">
    <property type="protein sequence ID" value="OHA60752.1"/>
    <property type="molecule type" value="Genomic_DNA"/>
</dbReference>
<evidence type="ECO:0000256" key="1">
    <source>
        <dbReference type="ARBA" id="ARBA00022723"/>
    </source>
</evidence>
<dbReference type="Pfam" id="PF00834">
    <property type="entry name" value="Ribul_P_3_epim"/>
    <property type="match status" value="1"/>
</dbReference>
<keyword evidence="2" id="KW-0413">Isomerase</keyword>
<gene>
    <name evidence="3" type="ORF">A2556_00820</name>
</gene>
<organism evidence="3 4">
    <name type="scientific">Candidatus Vogelbacteria bacterium RIFOXYD2_FULL_44_9</name>
    <dbReference type="NCBI Taxonomy" id="1802441"/>
    <lineage>
        <taxon>Bacteria</taxon>
        <taxon>Candidatus Vogeliibacteriota</taxon>
    </lineage>
</organism>
<name>A0A1G2QL78_9BACT</name>
<dbReference type="GO" id="GO:0005975">
    <property type="term" value="P:carbohydrate metabolic process"/>
    <property type="evidence" value="ECO:0007669"/>
    <property type="project" value="InterPro"/>
</dbReference>